<dbReference type="GO" id="GO:0006412">
    <property type="term" value="P:translation"/>
    <property type="evidence" value="ECO:0007669"/>
    <property type="project" value="UniProtKB-UniRule"/>
</dbReference>
<dbReference type="Gene3D" id="3.10.290.10">
    <property type="entry name" value="RNA-binding S4 domain"/>
    <property type="match status" value="1"/>
</dbReference>
<dbReference type="PROSITE" id="PS50889">
    <property type="entry name" value="S4"/>
    <property type="match status" value="1"/>
</dbReference>
<keyword evidence="3 7" id="KW-0694">RNA-binding</keyword>
<feature type="domain" description="Small ribosomal subunit protein uS4 N-terminal" evidence="11">
    <location>
        <begin position="20"/>
        <end position="113"/>
    </location>
</feature>
<evidence type="ECO:0000313" key="13">
    <source>
        <dbReference type="Proteomes" id="UP000007938"/>
    </source>
</evidence>
<dbReference type="PROSITE" id="PS00632">
    <property type="entry name" value="RIBOSOMAL_S4"/>
    <property type="match status" value="1"/>
</dbReference>
<evidence type="ECO:0000256" key="3">
    <source>
        <dbReference type="ARBA" id="ARBA00022884"/>
    </source>
</evidence>
<evidence type="ECO:0000313" key="12">
    <source>
        <dbReference type="EMBL" id="AEB86659.1"/>
    </source>
</evidence>
<organism evidence="12 13">
    <name type="scientific">Alicycliphilus denitrificans (strain DSM 14773 / CIP 107495 / K601)</name>
    <dbReference type="NCBI Taxonomy" id="596154"/>
    <lineage>
        <taxon>Bacteria</taxon>
        <taxon>Pseudomonadati</taxon>
        <taxon>Pseudomonadota</taxon>
        <taxon>Betaproteobacteria</taxon>
        <taxon>Burkholderiales</taxon>
        <taxon>Comamonadaceae</taxon>
        <taxon>Alicycliphilus</taxon>
    </lineage>
</organism>
<dbReference type="GO" id="GO:0015935">
    <property type="term" value="C:small ribosomal subunit"/>
    <property type="evidence" value="ECO:0007669"/>
    <property type="project" value="InterPro"/>
</dbReference>
<evidence type="ECO:0000256" key="8">
    <source>
        <dbReference type="RuleBase" id="RU003699"/>
    </source>
</evidence>
<dbReference type="AlphaFoldDB" id="F4G7R2"/>
<evidence type="ECO:0000256" key="9">
    <source>
        <dbReference type="SAM" id="MobiDB-lite"/>
    </source>
</evidence>
<dbReference type="SMART" id="SM00363">
    <property type="entry name" value="S4"/>
    <property type="match status" value="1"/>
</dbReference>
<dbReference type="HAMAP" id="MF_01306_B">
    <property type="entry name" value="Ribosomal_uS4_B"/>
    <property type="match status" value="1"/>
</dbReference>
<evidence type="ECO:0000259" key="10">
    <source>
        <dbReference type="SMART" id="SM00363"/>
    </source>
</evidence>
<dbReference type="InterPro" id="IPR001912">
    <property type="entry name" value="Ribosomal_uS4_N"/>
</dbReference>
<comment type="similarity">
    <text evidence="1 7 8">Belongs to the universal ribosomal protein uS4 family.</text>
</comment>
<dbReference type="NCBIfam" id="NF003717">
    <property type="entry name" value="PRK05327.1"/>
    <property type="match status" value="1"/>
</dbReference>
<evidence type="ECO:0000259" key="11">
    <source>
        <dbReference type="SMART" id="SM01390"/>
    </source>
</evidence>
<keyword evidence="2 7" id="KW-0699">rRNA-binding</keyword>
<dbReference type="InterPro" id="IPR036986">
    <property type="entry name" value="S4_RNA-bd_sf"/>
</dbReference>
<dbReference type="STRING" id="596154.Alide2_4353"/>
<gene>
    <name evidence="7" type="primary">rpsD</name>
    <name evidence="12" type="ordered locus">Alide2_4353</name>
</gene>
<feature type="region of interest" description="Disordered" evidence="9">
    <location>
        <begin position="48"/>
        <end position="71"/>
    </location>
</feature>
<dbReference type="EMBL" id="CP002657">
    <property type="protein sequence ID" value="AEB86659.1"/>
    <property type="molecule type" value="Genomic_DNA"/>
</dbReference>
<dbReference type="InterPro" id="IPR002942">
    <property type="entry name" value="S4_RNA-bd"/>
</dbReference>
<reference evidence="12 13" key="1">
    <citation type="journal article" date="2011" name="J. Bacteriol.">
        <title>Genome Sequences of Alicycliphilus denitrificans Strains BC and K601T.</title>
        <authorList>
            <person name="Oosterkamp M.J."/>
            <person name="Veuskens T."/>
            <person name="Plugge C.M."/>
            <person name="Langenhoff A.A."/>
            <person name="Gerritse J."/>
            <person name="van Berkel W.J."/>
            <person name="Pieper D.H."/>
            <person name="Junca H."/>
            <person name="Goodwin L.A."/>
            <person name="Daligault H.E."/>
            <person name="Bruce D.C."/>
            <person name="Detter J.C."/>
            <person name="Tapia R."/>
            <person name="Han C.S."/>
            <person name="Land M.L."/>
            <person name="Hauser L.J."/>
            <person name="Smidt H."/>
            <person name="Stams A.J."/>
        </authorList>
    </citation>
    <scope>NUCLEOTIDE SEQUENCE [LARGE SCALE GENOMIC DNA]</scope>
    <source>
        <strain evidence="13">DSM 14773 / CIP 107495 / K601</strain>
    </source>
</reference>
<dbReference type="GO" id="GO:0019843">
    <property type="term" value="F:rRNA binding"/>
    <property type="evidence" value="ECO:0007669"/>
    <property type="project" value="UniProtKB-UniRule"/>
</dbReference>
<dbReference type="eggNOG" id="COG0522">
    <property type="taxonomic scope" value="Bacteria"/>
</dbReference>
<dbReference type="Proteomes" id="UP000007938">
    <property type="component" value="Chromosome"/>
</dbReference>
<dbReference type="CDD" id="cd00165">
    <property type="entry name" value="S4"/>
    <property type="match status" value="1"/>
</dbReference>
<dbReference type="PANTHER" id="PTHR11831">
    <property type="entry name" value="30S 40S RIBOSOMAL PROTEIN"/>
    <property type="match status" value="1"/>
</dbReference>
<feature type="domain" description="RNA-binding S4" evidence="10">
    <location>
        <begin position="114"/>
        <end position="178"/>
    </location>
</feature>
<comment type="subunit">
    <text evidence="7">Part of the 30S ribosomal subunit. Contacts protein S5. The interaction surface between S4 and S5 is involved in control of translational fidelity.</text>
</comment>
<evidence type="ECO:0000256" key="1">
    <source>
        <dbReference type="ARBA" id="ARBA00007465"/>
    </source>
</evidence>
<accession>F4G7R2</accession>
<protein>
    <recommendedName>
        <fullName evidence="6 7">Small ribosomal subunit protein uS4</fullName>
    </recommendedName>
</protein>
<evidence type="ECO:0000256" key="6">
    <source>
        <dbReference type="ARBA" id="ARBA00035254"/>
    </source>
</evidence>
<keyword evidence="13" id="KW-1185">Reference proteome</keyword>
<comment type="function">
    <text evidence="7">With S5 and S12 plays an important role in translational accuracy.</text>
</comment>
<evidence type="ECO:0000256" key="7">
    <source>
        <dbReference type="HAMAP-Rule" id="MF_01306"/>
    </source>
</evidence>
<dbReference type="SUPFAM" id="SSF55174">
    <property type="entry name" value="Alpha-L RNA-binding motif"/>
    <property type="match status" value="1"/>
</dbReference>
<evidence type="ECO:0000256" key="5">
    <source>
        <dbReference type="ARBA" id="ARBA00023274"/>
    </source>
</evidence>
<comment type="function">
    <text evidence="7">One of the primary rRNA binding proteins, it binds directly to 16S rRNA where it nucleates assembly of the body of the 30S subunit.</text>
</comment>
<dbReference type="Pfam" id="PF01479">
    <property type="entry name" value="S4"/>
    <property type="match status" value="1"/>
</dbReference>
<dbReference type="InterPro" id="IPR005709">
    <property type="entry name" value="Ribosomal_uS4_bac-type"/>
</dbReference>
<dbReference type="PANTHER" id="PTHR11831:SF4">
    <property type="entry name" value="SMALL RIBOSOMAL SUBUNIT PROTEIN US4M"/>
    <property type="match status" value="1"/>
</dbReference>
<evidence type="ECO:0000256" key="4">
    <source>
        <dbReference type="ARBA" id="ARBA00022980"/>
    </source>
</evidence>
<sequence>MVAPAVRCGSRQFKDIEVARYLGPKAKLSRREGTDLFLKSARRSIADKAKFDSKPGQHGRTSGARTSDYGLQLREKQKVKRMYGVLEKQFRRYFEAAERRKGNTGANLLALLESRLDNVVYRMGFGSTRAEARQLVSHKAITVNGQSVNIASYLVKTGDVVAVREKSKKQARIVEALQLAQQVGMPAWVEVNADKVEGTFKQVPDRDQFGADINESLIVELYSR</sequence>
<evidence type="ECO:0000256" key="2">
    <source>
        <dbReference type="ARBA" id="ARBA00022730"/>
    </source>
</evidence>
<dbReference type="FunFam" id="1.10.1050.10:FF:000001">
    <property type="entry name" value="30S ribosomal protein S4"/>
    <property type="match status" value="1"/>
</dbReference>
<reference evidence="12 13" key="2">
    <citation type="submission" date="2011-04" db="EMBL/GenBank/DDBJ databases">
        <title>Complete sequence of chromosome of Alicycliphilus denitrificans K601.</title>
        <authorList>
            <consortium name="US DOE Joint Genome Institute"/>
            <person name="Lucas S."/>
            <person name="Han J."/>
            <person name="Lapidus A."/>
            <person name="Cheng J.-F."/>
            <person name="Goodwin L."/>
            <person name="Pitluck S."/>
            <person name="Peters L."/>
            <person name="Zeytun A."/>
            <person name="Detter J.C."/>
            <person name="Han C."/>
            <person name="Tapia R."/>
            <person name="Land M."/>
            <person name="Hauser L."/>
            <person name="Kyrpides N."/>
            <person name="Ivanova N."/>
            <person name="Mikhailova N."/>
            <person name="Pagani I."/>
            <person name="Oosterkamp M."/>
            <person name="Pieper D."/>
            <person name="van Berkel W."/>
            <person name="Langenhoff A."/>
            <person name="Smidt H."/>
            <person name="Stams A."/>
            <person name="Woyke T."/>
        </authorList>
    </citation>
    <scope>NUCLEOTIDE SEQUENCE [LARGE SCALE GENOMIC DNA]</scope>
    <source>
        <strain evidence="13">DSM 14773 / CIP 107495 / K601</strain>
    </source>
</reference>
<dbReference type="FunFam" id="3.10.290.10:FF:000001">
    <property type="entry name" value="30S ribosomal protein S4"/>
    <property type="match status" value="1"/>
</dbReference>
<dbReference type="NCBIfam" id="TIGR01017">
    <property type="entry name" value="rpsD_bact"/>
    <property type="match status" value="1"/>
</dbReference>
<dbReference type="Pfam" id="PF00163">
    <property type="entry name" value="Ribosomal_S4"/>
    <property type="match status" value="1"/>
</dbReference>
<dbReference type="SMART" id="SM01390">
    <property type="entry name" value="Ribosomal_S4"/>
    <property type="match status" value="1"/>
</dbReference>
<dbReference type="GO" id="GO:0003735">
    <property type="term" value="F:structural constituent of ribosome"/>
    <property type="evidence" value="ECO:0007669"/>
    <property type="project" value="InterPro"/>
</dbReference>
<keyword evidence="4 7" id="KW-0689">Ribosomal protein</keyword>
<dbReference type="HOGENOM" id="CLU_092403_0_1_4"/>
<dbReference type="InterPro" id="IPR018079">
    <property type="entry name" value="Ribosomal_uS4_CS"/>
</dbReference>
<dbReference type="KEGG" id="adk:Alide2_4353"/>
<name>F4G7R2_ALIDK</name>
<dbReference type="Gene3D" id="1.10.1050.10">
    <property type="entry name" value="Ribosomal Protein S4 Delta 41, Chain A, domain 1"/>
    <property type="match status" value="1"/>
</dbReference>
<dbReference type="InterPro" id="IPR022801">
    <property type="entry name" value="Ribosomal_uS4"/>
</dbReference>
<dbReference type="GO" id="GO:0042274">
    <property type="term" value="P:ribosomal small subunit biogenesis"/>
    <property type="evidence" value="ECO:0007669"/>
    <property type="project" value="TreeGrafter"/>
</dbReference>
<keyword evidence="5 7" id="KW-0687">Ribonucleoprotein</keyword>
<proteinExistence type="inferred from homology"/>